<dbReference type="EMBL" id="PEWV01000033">
    <property type="protein sequence ID" value="PIU41792.1"/>
    <property type="molecule type" value="Genomic_DNA"/>
</dbReference>
<evidence type="ECO:0000256" key="6">
    <source>
        <dbReference type="ARBA" id="ARBA00022679"/>
    </source>
</evidence>
<evidence type="ECO:0000313" key="15">
    <source>
        <dbReference type="Proteomes" id="UP000230052"/>
    </source>
</evidence>
<dbReference type="Gene3D" id="3.60.70.12">
    <property type="entry name" value="L-amino peptidase D-ALA esterase/amidase"/>
    <property type="match status" value="1"/>
</dbReference>
<evidence type="ECO:0000313" key="14">
    <source>
        <dbReference type="EMBL" id="PIU41792.1"/>
    </source>
</evidence>
<dbReference type="GO" id="GO:0004358">
    <property type="term" value="F:L-glutamate N-acetyltransferase activity, acting on acetyl-L-ornithine as donor"/>
    <property type="evidence" value="ECO:0007669"/>
    <property type="project" value="UniProtKB-UniRule"/>
</dbReference>
<keyword evidence="6 13" id="KW-0808">Transferase</keyword>
<feature type="active site" description="Nucleophile" evidence="13">
    <location>
        <position position="186"/>
    </location>
</feature>
<comment type="similarity">
    <text evidence="2 13">Belongs to the ArgJ family.</text>
</comment>
<keyword evidence="7 13" id="KW-0068">Autocatalytic cleavage</keyword>
<evidence type="ECO:0000256" key="12">
    <source>
        <dbReference type="ARBA" id="ARBA00054976"/>
    </source>
</evidence>
<feature type="binding site" evidence="13">
    <location>
        <position position="186"/>
    </location>
    <ligand>
        <name>substrate</name>
    </ligand>
</feature>
<dbReference type="PANTHER" id="PTHR23100">
    <property type="entry name" value="ARGININE BIOSYNTHESIS BIFUNCTIONAL PROTEIN ARGJ"/>
    <property type="match status" value="1"/>
</dbReference>
<keyword evidence="4 13" id="KW-0055">Arginine biosynthesis</keyword>
<dbReference type="UniPathway" id="UPA00068">
    <property type="reaction ID" value="UER00106"/>
</dbReference>
<dbReference type="InterPro" id="IPR042195">
    <property type="entry name" value="ArgJ_beta_C"/>
</dbReference>
<evidence type="ECO:0000256" key="3">
    <source>
        <dbReference type="ARBA" id="ARBA00011475"/>
    </source>
</evidence>
<dbReference type="Proteomes" id="UP000230052">
    <property type="component" value="Unassembled WGS sequence"/>
</dbReference>
<feature type="chain" id="PRO_5023432555" description="Arginine biosynthesis bifunctional protein ArgJ beta chain" evidence="13">
    <location>
        <begin position="186"/>
        <end position="399"/>
    </location>
</feature>
<comment type="function">
    <text evidence="12 13">Catalyzes two activities which are involved in the cyclic version of arginine biosynthesis: the synthesis of N-acetylglutamate from glutamate and acetyl-CoA as the acetyl donor, and of ornithine by transacetylation between N(2)-acetylornithine and glutamate.</text>
</comment>
<keyword evidence="13" id="KW-0963">Cytoplasm</keyword>
<dbReference type="EC" id="2.3.1.1" evidence="13"/>
<dbReference type="HAMAP" id="MF_01106">
    <property type="entry name" value="ArgJ"/>
    <property type="match status" value="1"/>
</dbReference>
<gene>
    <name evidence="13" type="primary">argJ</name>
    <name evidence="14" type="ORF">COS99_03635</name>
</gene>
<dbReference type="SUPFAM" id="SSF56266">
    <property type="entry name" value="DmpA/ArgJ-like"/>
    <property type="match status" value="1"/>
</dbReference>
<keyword evidence="5 13" id="KW-0028">Amino-acid biosynthesis</keyword>
<feature type="binding site" evidence="13">
    <location>
        <position position="394"/>
    </location>
    <ligand>
        <name>substrate</name>
    </ligand>
</feature>
<feature type="chain" id="PRO_5023432554" description="Arginine biosynthesis bifunctional protein ArgJ alpha chain" evidence="13">
    <location>
        <begin position="1"/>
        <end position="185"/>
    </location>
</feature>
<feature type="binding site" evidence="13">
    <location>
        <position position="149"/>
    </location>
    <ligand>
        <name>substrate</name>
    </ligand>
</feature>
<accession>A0A2J0KTH0</accession>
<dbReference type="Pfam" id="PF01960">
    <property type="entry name" value="ArgJ"/>
    <property type="match status" value="1"/>
</dbReference>
<sequence>MEVIRGGITAPKGFLANGVCCGIKKSKDDLALLVSEVPAIAVAAFTQNKVKAAPVIISQRHIKNSVFRGIIVNSGNANCCNGPGGIKDAELMSLAAAKELGALKEEILVASTGVIGRPLQVKLITAAIPFLVEGVNKEGGSRFAKAVMTTDKFQKEVAAKILIGGSSVLIGGVAKGAGMICPDMATMLSFITTDAAINKAALRSAFKDAVGKSFNSISVDGATSTNDTVFMLANGLAGNKEIYKNSPSYAKFSKALEYVMSELAKMIVLDGEGATKLVRITVKNAKTDNDAKDIASSIADDALFKTSIYGEDPNWGRIAAAVGFSGADVNADKLDIYIGNKKVMSNGAGVNIDKKALEGIYKKKEIDIKIDLKLGNGSARILTCDLTHEYIDINSGYTT</sequence>
<proteinExistence type="inferred from homology"/>
<evidence type="ECO:0000256" key="10">
    <source>
        <dbReference type="ARBA" id="ARBA00048372"/>
    </source>
</evidence>
<dbReference type="PANTHER" id="PTHR23100:SF0">
    <property type="entry name" value="ARGININE BIOSYNTHESIS BIFUNCTIONAL PROTEIN ARGJ, MITOCHONDRIAL"/>
    <property type="match status" value="1"/>
</dbReference>
<dbReference type="AlphaFoldDB" id="A0A2J0KTH0"/>
<evidence type="ECO:0000256" key="2">
    <source>
        <dbReference type="ARBA" id="ARBA00006774"/>
    </source>
</evidence>
<dbReference type="Gene3D" id="3.10.20.340">
    <property type="entry name" value="ArgJ beta chain, C-terminal domain"/>
    <property type="match status" value="1"/>
</dbReference>
<organism evidence="14 15">
    <name type="scientific">Candidatus Aquitaenariimonas noxiae</name>
    <dbReference type="NCBI Taxonomy" id="1974741"/>
    <lineage>
        <taxon>Bacteria</taxon>
        <taxon>Pseudomonadati</taxon>
        <taxon>Candidatus Omnitrophota</taxon>
        <taxon>Candidatus Aquitaenariimonas</taxon>
    </lineage>
</organism>
<evidence type="ECO:0000256" key="11">
    <source>
        <dbReference type="ARBA" id="ARBA00049439"/>
    </source>
</evidence>
<evidence type="ECO:0000256" key="9">
    <source>
        <dbReference type="ARBA" id="ARBA00023315"/>
    </source>
</evidence>
<dbReference type="GO" id="GO:0006592">
    <property type="term" value="P:ornithine biosynthetic process"/>
    <property type="evidence" value="ECO:0007669"/>
    <property type="project" value="TreeGrafter"/>
</dbReference>
<dbReference type="CDD" id="cd02152">
    <property type="entry name" value="OAT"/>
    <property type="match status" value="1"/>
</dbReference>
<comment type="catalytic activity">
    <reaction evidence="10 13">
        <text>L-glutamate + acetyl-CoA = N-acetyl-L-glutamate + CoA + H(+)</text>
        <dbReference type="Rhea" id="RHEA:24292"/>
        <dbReference type="ChEBI" id="CHEBI:15378"/>
        <dbReference type="ChEBI" id="CHEBI:29985"/>
        <dbReference type="ChEBI" id="CHEBI:44337"/>
        <dbReference type="ChEBI" id="CHEBI:57287"/>
        <dbReference type="ChEBI" id="CHEBI:57288"/>
        <dbReference type="EC" id="2.3.1.1"/>
    </reaction>
</comment>
<dbReference type="InterPro" id="IPR002813">
    <property type="entry name" value="Arg_biosynth_ArgJ"/>
</dbReference>
<protein>
    <recommendedName>
        <fullName evidence="13">Arginine biosynthesis bifunctional protein ArgJ</fullName>
    </recommendedName>
    <domain>
        <recommendedName>
            <fullName evidence="13">Glutamate N-acetyltransferase</fullName>
            <ecNumber evidence="13">2.3.1.35</ecNumber>
        </recommendedName>
        <alternativeName>
            <fullName evidence="13">Ornithine acetyltransferase</fullName>
            <shortName evidence="13">OATase</shortName>
        </alternativeName>
        <alternativeName>
            <fullName evidence="13">Ornithine transacetylase</fullName>
        </alternativeName>
    </domain>
    <domain>
        <recommendedName>
            <fullName evidence="13">Amino-acid acetyltransferase</fullName>
            <ecNumber evidence="13">2.3.1.1</ecNumber>
        </recommendedName>
        <alternativeName>
            <fullName evidence="13">N-acetylglutamate synthase</fullName>
            <shortName evidence="13">AGSase</shortName>
        </alternativeName>
    </domain>
    <component>
        <recommendedName>
            <fullName evidence="13">Arginine biosynthesis bifunctional protein ArgJ alpha chain</fullName>
        </recommendedName>
    </component>
    <component>
        <recommendedName>
            <fullName evidence="13">Arginine biosynthesis bifunctional protein ArgJ beta chain</fullName>
        </recommendedName>
    </component>
</protein>
<feature type="site" description="Involved in the stabilization of negative charge on the oxyanion by the formation of the oxyanion hole" evidence="13">
    <location>
        <position position="113"/>
    </location>
</feature>
<comment type="pathway">
    <text evidence="13">Amino-acid biosynthesis; L-arginine biosynthesis; L-ornithine and N-acetyl-L-glutamate from L-glutamate and N(2)-acetyl-L-ornithine (cyclic): step 1/1.</text>
</comment>
<feature type="site" description="Cleavage; by autolysis" evidence="13">
    <location>
        <begin position="185"/>
        <end position="186"/>
    </location>
</feature>
<evidence type="ECO:0000256" key="13">
    <source>
        <dbReference type="HAMAP-Rule" id="MF_01106"/>
    </source>
</evidence>
<keyword evidence="9 13" id="KW-0012">Acyltransferase</keyword>
<dbReference type="GO" id="GO:0006526">
    <property type="term" value="P:L-arginine biosynthetic process"/>
    <property type="evidence" value="ECO:0007669"/>
    <property type="project" value="UniProtKB-UniRule"/>
</dbReference>
<comment type="catalytic activity">
    <reaction evidence="11 13">
        <text>N(2)-acetyl-L-ornithine + L-glutamate = N-acetyl-L-glutamate + L-ornithine</text>
        <dbReference type="Rhea" id="RHEA:15349"/>
        <dbReference type="ChEBI" id="CHEBI:29985"/>
        <dbReference type="ChEBI" id="CHEBI:44337"/>
        <dbReference type="ChEBI" id="CHEBI:46911"/>
        <dbReference type="ChEBI" id="CHEBI:57805"/>
        <dbReference type="EC" id="2.3.1.35"/>
    </reaction>
</comment>
<feature type="binding site" evidence="13">
    <location>
        <position position="399"/>
    </location>
    <ligand>
        <name>substrate</name>
    </ligand>
</feature>
<name>A0A2J0KTH0_9BACT</name>
<evidence type="ECO:0000256" key="7">
    <source>
        <dbReference type="ARBA" id="ARBA00022813"/>
    </source>
</evidence>
<dbReference type="NCBIfam" id="NF003802">
    <property type="entry name" value="PRK05388.1"/>
    <property type="match status" value="1"/>
</dbReference>
<feature type="site" description="Involved in the stabilization of negative charge on the oxyanion by the formation of the oxyanion hole" evidence="13">
    <location>
        <position position="112"/>
    </location>
</feature>
<comment type="pathway">
    <text evidence="13">Amino-acid biosynthesis; L-arginine biosynthesis; N(2)-acetyl-L-ornithine from L-glutamate: step 1/4.</text>
</comment>
<feature type="binding site" evidence="13">
    <location>
        <position position="175"/>
    </location>
    <ligand>
        <name>substrate</name>
    </ligand>
</feature>
<dbReference type="FunFam" id="3.10.20.340:FF:000001">
    <property type="entry name" value="Arginine biosynthesis bifunctional protein ArgJ, chloroplastic"/>
    <property type="match status" value="1"/>
</dbReference>
<dbReference type="EC" id="2.3.1.35" evidence="13"/>
<dbReference type="GO" id="GO:0004042">
    <property type="term" value="F:L-glutamate N-acetyltransferase activity"/>
    <property type="evidence" value="ECO:0007669"/>
    <property type="project" value="UniProtKB-UniRule"/>
</dbReference>
<dbReference type="InterPro" id="IPR016117">
    <property type="entry name" value="ArgJ-like_dom_sf"/>
</dbReference>
<evidence type="ECO:0000256" key="8">
    <source>
        <dbReference type="ARBA" id="ARBA00023268"/>
    </source>
</evidence>
<dbReference type="Gene3D" id="3.30.2330.10">
    <property type="entry name" value="arginine biosynthesis bifunctional protein suprefamily"/>
    <property type="match status" value="1"/>
</dbReference>
<evidence type="ECO:0000256" key="4">
    <source>
        <dbReference type="ARBA" id="ARBA00022571"/>
    </source>
</evidence>
<dbReference type="FunFam" id="3.60.70.12:FF:000001">
    <property type="entry name" value="Arginine biosynthesis bifunctional protein ArgJ, chloroplastic"/>
    <property type="match status" value="1"/>
</dbReference>
<comment type="subcellular location">
    <subcellularLocation>
        <location evidence="1 13">Cytoplasm</location>
    </subcellularLocation>
</comment>
<dbReference type="FunFam" id="3.30.2330.10:FF:000001">
    <property type="entry name" value="Arginine biosynthesis bifunctional protein ArgJ, mitochondrial"/>
    <property type="match status" value="1"/>
</dbReference>
<reference evidence="14 15" key="1">
    <citation type="submission" date="2017-09" db="EMBL/GenBank/DDBJ databases">
        <title>Depth-based differentiation of microbial function through sediment-hosted aquifers and enrichment of novel symbionts in the deep terrestrial subsurface.</title>
        <authorList>
            <person name="Probst A.J."/>
            <person name="Ladd B."/>
            <person name="Jarett J.K."/>
            <person name="Geller-Mcgrath D.E."/>
            <person name="Sieber C.M."/>
            <person name="Emerson J.B."/>
            <person name="Anantharaman K."/>
            <person name="Thomas B.C."/>
            <person name="Malmstrom R."/>
            <person name="Stieglmeier M."/>
            <person name="Klingl A."/>
            <person name="Woyke T."/>
            <person name="Ryan C.M."/>
            <person name="Banfield J.F."/>
        </authorList>
    </citation>
    <scope>NUCLEOTIDE SEQUENCE [LARGE SCALE GENOMIC DNA]</scope>
    <source>
        <strain evidence="14">CG07_land_8_20_14_0_80_42_15</strain>
    </source>
</reference>
<dbReference type="GO" id="GO:0005737">
    <property type="term" value="C:cytoplasm"/>
    <property type="evidence" value="ECO:0007669"/>
    <property type="project" value="UniProtKB-SubCell"/>
</dbReference>
<feature type="binding site" evidence="13">
    <location>
        <position position="272"/>
    </location>
    <ligand>
        <name>substrate</name>
    </ligand>
</feature>
<comment type="caution">
    <text evidence="14">The sequence shown here is derived from an EMBL/GenBank/DDBJ whole genome shotgun (WGS) entry which is preliminary data.</text>
</comment>
<evidence type="ECO:0000256" key="5">
    <source>
        <dbReference type="ARBA" id="ARBA00022605"/>
    </source>
</evidence>
<evidence type="ECO:0000256" key="1">
    <source>
        <dbReference type="ARBA" id="ARBA00004496"/>
    </source>
</evidence>
<comment type="subunit">
    <text evidence="3 13">Heterotetramer of two alpha and two beta chains.</text>
</comment>
<dbReference type="NCBIfam" id="TIGR00120">
    <property type="entry name" value="ArgJ"/>
    <property type="match status" value="1"/>
</dbReference>
<keyword evidence="8 13" id="KW-0511">Multifunctional enzyme</keyword>